<gene>
    <name evidence="2" type="ORF">R3P38DRAFT_3170892</name>
</gene>
<accession>A0AAW0DL75</accession>
<evidence type="ECO:0000313" key="2">
    <source>
        <dbReference type="EMBL" id="KAK7053551.1"/>
    </source>
</evidence>
<evidence type="ECO:0000313" key="3">
    <source>
        <dbReference type="Proteomes" id="UP001362999"/>
    </source>
</evidence>
<evidence type="ECO:0000256" key="1">
    <source>
        <dbReference type="SAM" id="MobiDB-lite"/>
    </source>
</evidence>
<feature type="region of interest" description="Disordered" evidence="1">
    <location>
        <begin position="170"/>
        <end position="204"/>
    </location>
</feature>
<dbReference type="AlphaFoldDB" id="A0AAW0DL75"/>
<dbReference type="EMBL" id="JAWWNJ010000006">
    <property type="protein sequence ID" value="KAK7053551.1"/>
    <property type="molecule type" value="Genomic_DNA"/>
</dbReference>
<sequence length="204" mass="24260">MSSSTTMPLSTIHNSMHNSLPQLTTRRPRYKLKLFPPPMKSKFFTAPPIPRSMKSKDSTKPQFTINLAEMTEYQILLQRHLDRNEKARVRMAWYVSFFKRRAARKAATSVEEQILISEREREYQAEYRSRNYEKLRSAALKRRHNEYEALFGKEALTAYLRHQQLRRARKRARDRAKEPYDSDDMCQDEEDSLIDDDDDCCEES</sequence>
<name>A0AAW0DL75_9AGAR</name>
<keyword evidence="3" id="KW-1185">Reference proteome</keyword>
<protein>
    <submittedName>
        <fullName evidence="2">Uncharacterized protein</fullName>
    </submittedName>
</protein>
<reference evidence="2 3" key="1">
    <citation type="journal article" date="2024" name="J Genomics">
        <title>Draft genome sequencing and assembly of Favolaschia claudopus CIRM-BRFM 2984 isolated from oak limbs.</title>
        <authorList>
            <person name="Navarro D."/>
            <person name="Drula E."/>
            <person name="Chaduli D."/>
            <person name="Cazenave R."/>
            <person name="Ahrendt S."/>
            <person name="Wang J."/>
            <person name="Lipzen A."/>
            <person name="Daum C."/>
            <person name="Barry K."/>
            <person name="Grigoriev I.V."/>
            <person name="Favel A."/>
            <person name="Rosso M.N."/>
            <person name="Martin F."/>
        </authorList>
    </citation>
    <scope>NUCLEOTIDE SEQUENCE [LARGE SCALE GENOMIC DNA]</scope>
    <source>
        <strain evidence="2 3">CIRM-BRFM 2984</strain>
    </source>
</reference>
<dbReference type="Proteomes" id="UP001362999">
    <property type="component" value="Unassembled WGS sequence"/>
</dbReference>
<proteinExistence type="predicted"/>
<organism evidence="2 3">
    <name type="scientific">Favolaschia claudopus</name>
    <dbReference type="NCBI Taxonomy" id="2862362"/>
    <lineage>
        <taxon>Eukaryota</taxon>
        <taxon>Fungi</taxon>
        <taxon>Dikarya</taxon>
        <taxon>Basidiomycota</taxon>
        <taxon>Agaricomycotina</taxon>
        <taxon>Agaricomycetes</taxon>
        <taxon>Agaricomycetidae</taxon>
        <taxon>Agaricales</taxon>
        <taxon>Marasmiineae</taxon>
        <taxon>Mycenaceae</taxon>
        <taxon>Favolaschia</taxon>
    </lineage>
</organism>
<comment type="caution">
    <text evidence="2">The sequence shown here is derived from an EMBL/GenBank/DDBJ whole genome shotgun (WGS) entry which is preliminary data.</text>
</comment>
<feature type="compositionally biased region" description="Acidic residues" evidence="1">
    <location>
        <begin position="181"/>
        <end position="204"/>
    </location>
</feature>